<feature type="domain" description="N-acetyltransferase" evidence="1">
    <location>
        <begin position="25"/>
        <end position="168"/>
    </location>
</feature>
<name>Q1YP70_9GAMM</name>
<evidence type="ECO:0000313" key="2">
    <source>
        <dbReference type="EMBL" id="EAS45976.1"/>
    </source>
</evidence>
<comment type="caution">
    <text evidence="2">The sequence shown here is derived from an EMBL/GenBank/DDBJ whole genome shotgun (WGS) entry which is preliminary data.</text>
</comment>
<accession>Q1YP70</accession>
<protein>
    <submittedName>
        <fullName evidence="2">YdaF</fullName>
    </submittedName>
</protein>
<dbReference type="PROSITE" id="PS51186">
    <property type="entry name" value="GNAT"/>
    <property type="match status" value="1"/>
</dbReference>
<dbReference type="Gene3D" id="3.40.630.30">
    <property type="match status" value="1"/>
</dbReference>
<proteinExistence type="predicted"/>
<sequence>METESQLNSEIELEKLNVNHSQELYDLTEANRNYLSEWLPWLDQIKTSRDTKTFIESTVKVASSGGAPNYAVLYKGAICGVVGFHEINKQHRIGSIGYWLGEVFTGKGVMTAAVAKLLTVGFVQFDLNKIEIRCAEGNLRSRAIPERLGFTYEATLRQCEWLYSEYVNHAIYSMLKSEHLT</sequence>
<dbReference type="Pfam" id="PF13302">
    <property type="entry name" value="Acetyltransf_3"/>
    <property type="match status" value="1"/>
</dbReference>
<dbReference type="SUPFAM" id="SSF55729">
    <property type="entry name" value="Acyl-CoA N-acyltransferases (Nat)"/>
    <property type="match status" value="1"/>
</dbReference>
<dbReference type="STRING" id="314287.GB2207_07257"/>
<dbReference type="EMBL" id="AAPI01000012">
    <property type="protein sequence ID" value="EAS45976.1"/>
    <property type="molecule type" value="Genomic_DNA"/>
</dbReference>
<dbReference type="InterPro" id="IPR016181">
    <property type="entry name" value="Acyl_CoA_acyltransferase"/>
</dbReference>
<dbReference type="GO" id="GO:0005737">
    <property type="term" value="C:cytoplasm"/>
    <property type="evidence" value="ECO:0007669"/>
    <property type="project" value="TreeGrafter"/>
</dbReference>
<evidence type="ECO:0000313" key="3">
    <source>
        <dbReference type="Proteomes" id="UP000005555"/>
    </source>
</evidence>
<dbReference type="HOGENOM" id="CLU_013985_3_0_6"/>
<dbReference type="InterPro" id="IPR000182">
    <property type="entry name" value="GNAT_dom"/>
</dbReference>
<dbReference type="AlphaFoldDB" id="Q1YP70"/>
<dbReference type="Proteomes" id="UP000005555">
    <property type="component" value="Unassembled WGS sequence"/>
</dbReference>
<dbReference type="PANTHER" id="PTHR43441:SF12">
    <property type="entry name" value="RIBOSOMAL N-ACETYLTRANSFERASE YDAF-RELATED"/>
    <property type="match status" value="1"/>
</dbReference>
<dbReference type="OrthoDB" id="9784707at2"/>
<dbReference type="GO" id="GO:0008999">
    <property type="term" value="F:protein-N-terminal-alanine acetyltransferase activity"/>
    <property type="evidence" value="ECO:0007669"/>
    <property type="project" value="TreeGrafter"/>
</dbReference>
<reference evidence="2 3" key="1">
    <citation type="submission" date="2006-03" db="EMBL/GenBank/DDBJ databases">
        <authorList>
            <person name="Giovannoni S.J."/>
            <person name="Cho J.-C."/>
            <person name="Ferriera S."/>
            <person name="Johnson J."/>
            <person name="Kravitz S."/>
            <person name="Halpern A."/>
            <person name="Remington K."/>
            <person name="Beeson K."/>
            <person name="Tran B."/>
            <person name="Rogers Y.-H."/>
            <person name="Friedman R."/>
            <person name="Venter J.C."/>
        </authorList>
    </citation>
    <scope>NUCLEOTIDE SEQUENCE [LARGE SCALE GENOMIC DNA]</scope>
    <source>
        <strain evidence="2 3">HTCC2207</strain>
    </source>
</reference>
<organism evidence="2 3">
    <name type="scientific">gamma proteobacterium HTCC2207</name>
    <dbReference type="NCBI Taxonomy" id="314287"/>
    <lineage>
        <taxon>Bacteria</taxon>
        <taxon>Pseudomonadati</taxon>
        <taxon>Pseudomonadota</taxon>
        <taxon>Gammaproteobacteria</taxon>
        <taxon>Cellvibrionales</taxon>
        <taxon>Porticoccaceae</taxon>
        <taxon>SAR92 clade</taxon>
    </lineage>
</organism>
<evidence type="ECO:0000259" key="1">
    <source>
        <dbReference type="PROSITE" id="PS51186"/>
    </source>
</evidence>
<dbReference type="GO" id="GO:1990189">
    <property type="term" value="F:protein N-terminal-serine acetyltransferase activity"/>
    <property type="evidence" value="ECO:0007669"/>
    <property type="project" value="TreeGrafter"/>
</dbReference>
<dbReference type="PANTHER" id="PTHR43441">
    <property type="entry name" value="RIBOSOMAL-PROTEIN-SERINE ACETYLTRANSFERASE"/>
    <property type="match status" value="1"/>
</dbReference>
<gene>
    <name evidence="2" type="ORF">GB2207_07257</name>
</gene>
<keyword evidence="3" id="KW-1185">Reference proteome</keyword>
<dbReference type="InterPro" id="IPR051908">
    <property type="entry name" value="Ribosomal_N-acetyltransferase"/>
</dbReference>
<dbReference type="eggNOG" id="COG1670">
    <property type="taxonomic scope" value="Bacteria"/>
</dbReference>